<reference evidence="1" key="1">
    <citation type="submission" date="2011-10" db="EMBL/GenBank/DDBJ databases">
        <title>Provirophages and transpovirons: unique mobilome of giant viruses.</title>
        <authorList>
            <person name="Desnues C."/>
            <person name="LaScola B."/>
            <person name="Yutin N."/>
            <person name="Fournous G."/>
            <person name="Koonin E."/>
            <person name="Raoult D."/>
        </authorList>
    </citation>
    <scope>NUCLEOTIDE SEQUENCE</scope>
    <source>
        <strain evidence="1">Mv13-mv</strain>
    </source>
</reference>
<protein>
    <submittedName>
        <fullName evidence="1">Uncharacterized protein</fullName>
    </submittedName>
</protein>
<organism evidence="1">
    <name type="scientific">Moumouvirus sp. 'Monve'</name>
    <dbReference type="NCBI Taxonomy" id="1128131"/>
    <lineage>
        <taxon>Viruses</taxon>
        <taxon>Varidnaviria</taxon>
        <taxon>Bamfordvirae</taxon>
        <taxon>Nucleocytoviricota</taxon>
        <taxon>Megaviricetes</taxon>
        <taxon>Imitervirales</taxon>
        <taxon>Mimiviridae</taxon>
        <taxon>Megamimivirinae</taxon>
        <taxon>Moumouvirus</taxon>
    </lineage>
</organism>
<gene>
    <name evidence="1" type="ORF">mv_L177</name>
</gene>
<evidence type="ECO:0000313" key="1">
    <source>
        <dbReference type="EMBL" id="AEX62382.1"/>
    </source>
</evidence>
<dbReference type="EMBL" id="JN885995">
    <property type="protein sequence ID" value="AEX62382.1"/>
    <property type="molecule type" value="Genomic_DNA"/>
</dbReference>
<name>H2EDA9_9VIRU</name>
<proteinExistence type="predicted"/>
<accession>H2EDA9</accession>
<sequence length="60" mass="6647">MELLSEPISVEEFRVKVLGPAASMIGKITWINGIFSLNGNKVLVKDGMIIEQSIDNPKKF</sequence>